<name>A0A9C7BW01_9VIRU</name>
<organism evidence="1">
    <name type="scientific">Melicertus latisulcatus pemonivirus</name>
    <dbReference type="NCBI Taxonomy" id="2984278"/>
    <lineage>
        <taxon>Viruses</taxon>
        <taxon>Viruses incertae sedis</taxon>
        <taxon>Naldaviricetes</taxon>
        <taxon>Nimaviridae</taxon>
    </lineage>
</organism>
<evidence type="ECO:0000313" key="1">
    <source>
        <dbReference type="EMBL" id="BDT62454.1"/>
    </source>
</evidence>
<accession>A0A9C7BW01</accession>
<protein>
    <submittedName>
        <fullName evidence="1">Wsv419-like protein</fullName>
    </submittedName>
</protein>
<reference evidence="1" key="1">
    <citation type="submission" date="2022-10" db="EMBL/GenBank/DDBJ databases">
        <title>Genome sequences of endogenous nimaviruses in decapod crustaceans.</title>
        <authorList>
            <person name="Kawato S."/>
            <person name="Nozaki R."/>
            <person name="Kondo H."/>
            <person name="Hirono I."/>
        </authorList>
    </citation>
    <scope>NUCLEOTIDE SEQUENCE</scope>
    <source>
        <strain evidence="1">Okinawa2016</strain>
    </source>
</reference>
<dbReference type="EMBL" id="LC738875">
    <property type="protein sequence ID" value="BDT62454.1"/>
    <property type="molecule type" value="Genomic_DNA"/>
</dbReference>
<proteinExistence type="predicted"/>
<sequence length="234" mass="26570">MLQQQQQPSTGRQCHFQQRLVLRPRRLFSSTFAPTHQRIAMLRSYIVETARRAAILLLTCAEELFFLDDFLPKKAHAHDDECITPKAVICSILSVLQIQNWWSTLFSERISRMVEQAITNPATSSQTIQLQTLFSGSSSGDPTFDIVRESMTAEMVSAAHLAGCQQQQQQQQQQQRDQSREEVFSPTLLNEYRDNATELVKTAQKLLTEIEVSMNSIMDIGAGTQSHAYVYTDV</sequence>